<reference evidence="2 3" key="1">
    <citation type="submission" date="2021-09" db="EMBL/GenBank/DDBJ databases">
        <title>Whole genome sequence of Nocardioides sp. GBK3QG-3.</title>
        <authorList>
            <person name="Tuo L."/>
        </authorList>
    </citation>
    <scope>NUCLEOTIDE SEQUENCE [LARGE SCALE GENOMIC DNA]</scope>
    <source>
        <strain evidence="2 3">GBK3QG-3</strain>
    </source>
</reference>
<dbReference type="Proteomes" id="UP000780875">
    <property type="component" value="Unassembled WGS sequence"/>
</dbReference>
<name>A0ABS7U946_9ACTN</name>
<sequence length="124" mass="13986">MIFVVQQHQATTLHWDLRLEVDGVLVSWAVPKEPSTDPHIKRLAVHVDDHELAHADYEDDHKSTWDRGTYDNLTEPDAATAIEAGHIKVDLHGERLTGIFALTRTAMHGNPRNWILVKVSAPQV</sequence>
<dbReference type="RefSeq" id="WP_224121825.1">
    <property type="nucleotide sequence ID" value="NZ_JAIQZJ010000001.1"/>
</dbReference>
<feature type="domain" description="DNA ligase D 3'-phosphoesterase" evidence="1">
    <location>
        <begin position="6"/>
        <end position="104"/>
    </location>
</feature>
<dbReference type="EMBL" id="JAIQZJ010000001">
    <property type="protein sequence ID" value="MBZ5737476.1"/>
    <property type="molecule type" value="Genomic_DNA"/>
</dbReference>
<keyword evidence="3" id="KW-1185">Reference proteome</keyword>
<evidence type="ECO:0000313" key="2">
    <source>
        <dbReference type="EMBL" id="MBZ5737476.1"/>
    </source>
</evidence>
<dbReference type="PANTHER" id="PTHR39465:SF1">
    <property type="entry name" value="DNA LIGASE D 3'-PHOSPHOESTERASE DOMAIN-CONTAINING PROTEIN"/>
    <property type="match status" value="1"/>
</dbReference>
<dbReference type="InterPro" id="IPR014144">
    <property type="entry name" value="LigD_PE_domain"/>
</dbReference>
<dbReference type="PANTHER" id="PTHR39465">
    <property type="entry name" value="DNA LIGASE D, 3'-PHOSPHOESTERASE DOMAIN"/>
    <property type="match status" value="1"/>
</dbReference>
<evidence type="ECO:0000313" key="3">
    <source>
        <dbReference type="Proteomes" id="UP000780875"/>
    </source>
</evidence>
<accession>A0ABS7U946</accession>
<evidence type="ECO:0000259" key="1">
    <source>
        <dbReference type="Pfam" id="PF13298"/>
    </source>
</evidence>
<protein>
    <recommendedName>
        <fullName evidence="1">DNA ligase D 3'-phosphoesterase domain-containing protein</fullName>
    </recommendedName>
</protein>
<organism evidence="2 3">
    <name type="scientific">Nocardioides mangrovi</name>
    <dbReference type="NCBI Taxonomy" id="2874580"/>
    <lineage>
        <taxon>Bacteria</taxon>
        <taxon>Bacillati</taxon>
        <taxon>Actinomycetota</taxon>
        <taxon>Actinomycetes</taxon>
        <taxon>Propionibacteriales</taxon>
        <taxon>Nocardioidaceae</taxon>
        <taxon>Nocardioides</taxon>
    </lineage>
</organism>
<gene>
    <name evidence="2" type="ORF">K8U61_04825</name>
</gene>
<dbReference type="Pfam" id="PF13298">
    <property type="entry name" value="LigD_N"/>
    <property type="match status" value="1"/>
</dbReference>
<comment type="caution">
    <text evidence="2">The sequence shown here is derived from an EMBL/GenBank/DDBJ whole genome shotgun (WGS) entry which is preliminary data.</text>
</comment>
<proteinExistence type="predicted"/>